<dbReference type="Proteomes" id="UP000240042">
    <property type="component" value="Unassembled WGS sequence"/>
</dbReference>
<dbReference type="InterPro" id="IPR038729">
    <property type="entry name" value="Rad50/SbcC_AAA"/>
</dbReference>
<feature type="domain" description="Rad50/SbcC-type AAA" evidence="4">
    <location>
        <begin position="420"/>
        <end position="696"/>
    </location>
</feature>
<keyword evidence="2" id="KW-0233">DNA recombination</keyword>
<dbReference type="Gene3D" id="3.60.21.10">
    <property type="match status" value="1"/>
</dbReference>
<dbReference type="Pfam" id="PF13476">
    <property type="entry name" value="AAA_23"/>
    <property type="match status" value="1"/>
</dbReference>
<feature type="coiled-coil region" evidence="2">
    <location>
        <begin position="877"/>
        <end position="979"/>
    </location>
</feature>
<dbReference type="EMBL" id="FOKY01000006">
    <property type="protein sequence ID" value="SFB80962.1"/>
    <property type="molecule type" value="Genomic_DNA"/>
</dbReference>
<dbReference type="GO" id="GO:0006260">
    <property type="term" value="P:DNA replication"/>
    <property type="evidence" value="ECO:0007669"/>
    <property type="project" value="UniProtKB-KW"/>
</dbReference>
<dbReference type="InterPro" id="IPR041796">
    <property type="entry name" value="Mre11_N"/>
</dbReference>
<dbReference type="InterPro" id="IPR029052">
    <property type="entry name" value="Metallo-depent_PP-like"/>
</dbReference>
<protein>
    <recommendedName>
        <fullName evidence="2">Nuclease SbcCD subunit D</fullName>
    </recommendedName>
</protein>
<evidence type="ECO:0000313" key="5">
    <source>
        <dbReference type="EMBL" id="SFB80962.1"/>
    </source>
</evidence>
<dbReference type="InterPro" id="IPR004843">
    <property type="entry name" value="Calcineurin-like_PHP"/>
</dbReference>
<keyword evidence="2" id="KW-0269">Exonuclease</keyword>
<dbReference type="STRING" id="34097.SAMN02745150_00887"/>
<dbReference type="Gene3D" id="3.40.50.300">
    <property type="entry name" value="P-loop containing nucleotide triphosphate hydrolases"/>
    <property type="match status" value="2"/>
</dbReference>
<dbReference type="SUPFAM" id="SSF56300">
    <property type="entry name" value="Metallo-dependent phosphatases"/>
    <property type="match status" value="1"/>
</dbReference>
<keyword evidence="2" id="KW-0540">Nuclease</keyword>
<dbReference type="PANTHER" id="PTHR32114:SF2">
    <property type="entry name" value="ABC TRANSPORTER ABCH.3"/>
    <property type="match status" value="1"/>
</dbReference>
<keyword evidence="1 2" id="KW-0378">Hydrolase</keyword>
<dbReference type="CDD" id="cd00840">
    <property type="entry name" value="MPP_Mre11_N"/>
    <property type="match status" value="1"/>
</dbReference>
<dbReference type="GO" id="GO:0004519">
    <property type="term" value="F:endonuclease activity"/>
    <property type="evidence" value="ECO:0007669"/>
    <property type="project" value="UniProtKB-KW"/>
</dbReference>
<dbReference type="GO" id="GO:0008408">
    <property type="term" value="F:3'-5' exonuclease activity"/>
    <property type="evidence" value="ECO:0007669"/>
    <property type="project" value="InterPro"/>
</dbReference>
<feature type="coiled-coil region" evidence="2">
    <location>
        <begin position="1043"/>
        <end position="1123"/>
    </location>
</feature>
<dbReference type="InterPro" id="IPR004593">
    <property type="entry name" value="SbcD"/>
</dbReference>
<evidence type="ECO:0000259" key="4">
    <source>
        <dbReference type="Pfam" id="PF13476"/>
    </source>
</evidence>
<dbReference type="InterPro" id="IPR027417">
    <property type="entry name" value="P-loop_NTPase"/>
</dbReference>
<organism evidence="5 6">
    <name type="scientific">Brevinema andersonii</name>
    <dbReference type="NCBI Taxonomy" id="34097"/>
    <lineage>
        <taxon>Bacteria</taxon>
        <taxon>Pseudomonadati</taxon>
        <taxon>Spirochaetota</taxon>
        <taxon>Spirochaetia</taxon>
        <taxon>Brevinematales</taxon>
        <taxon>Brevinemataceae</taxon>
        <taxon>Brevinema</taxon>
    </lineage>
</organism>
<comment type="function">
    <text evidence="2">SbcCD cleaves DNA hairpin structures. These structures can inhibit DNA replication and are intermediates in certain DNA recombination reactions. The complex acts as a 3'-&gt;5' double strand exonuclease that can open hairpins. It also has a 5' single-strand endonuclease activity.</text>
</comment>
<comment type="subunit">
    <text evidence="2">Heterodimer of SbcC and SbcD.</text>
</comment>
<evidence type="ECO:0000259" key="3">
    <source>
        <dbReference type="Pfam" id="PF00149"/>
    </source>
</evidence>
<dbReference type="PANTHER" id="PTHR32114">
    <property type="entry name" value="ABC TRANSPORTER ABCH.3"/>
    <property type="match status" value="1"/>
</dbReference>
<keyword evidence="2" id="KW-0255">Endonuclease</keyword>
<keyword evidence="6" id="KW-1185">Reference proteome</keyword>
<dbReference type="OrthoDB" id="9795626at2"/>
<evidence type="ECO:0000256" key="2">
    <source>
        <dbReference type="RuleBase" id="RU363069"/>
    </source>
</evidence>
<dbReference type="SUPFAM" id="SSF52540">
    <property type="entry name" value="P-loop containing nucleoside triphosphate hydrolases"/>
    <property type="match status" value="1"/>
</dbReference>
<comment type="similarity">
    <text evidence="2">Belongs to the SbcD family.</text>
</comment>
<dbReference type="RefSeq" id="WP_092319042.1">
    <property type="nucleotide sequence ID" value="NZ_FOKY01000006.1"/>
</dbReference>
<evidence type="ECO:0000313" key="6">
    <source>
        <dbReference type="Proteomes" id="UP000240042"/>
    </source>
</evidence>
<reference evidence="6" key="1">
    <citation type="submission" date="2016-10" db="EMBL/GenBank/DDBJ databases">
        <authorList>
            <person name="Varghese N."/>
            <person name="Submissions S."/>
        </authorList>
    </citation>
    <scope>NUCLEOTIDE SEQUENCE [LARGE SCALE GENOMIC DNA]</scope>
    <source>
        <strain evidence="6">ATCC 43811</strain>
    </source>
</reference>
<evidence type="ECO:0000256" key="1">
    <source>
        <dbReference type="ARBA" id="ARBA00022801"/>
    </source>
</evidence>
<proteinExistence type="inferred from homology"/>
<feature type="domain" description="Calcineurin-like phosphoesterase" evidence="3">
    <location>
        <begin position="1"/>
        <end position="246"/>
    </location>
</feature>
<dbReference type="GO" id="GO:0016887">
    <property type="term" value="F:ATP hydrolysis activity"/>
    <property type="evidence" value="ECO:0007669"/>
    <property type="project" value="InterPro"/>
</dbReference>
<dbReference type="GO" id="GO:0006310">
    <property type="term" value="P:DNA recombination"/>
    <property type="evidence" value="ECO:0007669"/>
    <property type="project" value="UniProtKB-KW"/>
</dbReference>
<feature type="coiled-coil region" evidence="2">
    <location>
        <begin position="636"/>
        <end position="768"/>
    </location>
</feature>
<dbReference type="Pfam" id="PF13558">
    <property type="entry name" value="SbcC_Walker_B"/>
    <property type="match status" value="1"/>
</dbReference>
<name>A0A1I1E2Q1_BREAD</name>
<dbReference type="GO" id="GO:0006302">
    <property type="term" value="P:double-strand break repair"/>
    <property type="evidence" value="ECO:0007669"/>
    <property type="project" value="InterPro"/>
</dbReference>
<dbReference type="NCBIfam" id="TIGR00619">
    <property type="entry name" value="sbcd"/>
    <property type="match status" value="1"/>
</dbReference>
<keyword evidence="2" id="KW-0175">Coiled coil</keyword>
<keyword evidence="2" id="KW-0235">DNA replication</keyword>
<dbReference type="Pfam" id="PF00149">
    <property type="entry name" value="Metallophos"/>
    <property type="match status" value="1"/>
</dbReference>
<accession>A0A1I1E2Q1</accession>
<sequence length="1293" mass="150369">MKILCTADWHLGKKLEAFSRLEEQILVMDEIVQYAEEQKVDAVIVAGDCFDTVNPSPEVTKLFVKTLARLSRNGECVVLVIAGNHDSPLFLSSSEAFASQVGVAIVGFVHEVPRLEENSSAWRVNASAPGMIEIFFKKAKKNIRFLLAPYANAQRLKKDFGVEDSSKKIWEVFQKQWQENISQDSDVINILVAHYFVLPEKKDTLIQEEPPVEDEGEKKIGGIGGISAEYIPQGIDYAILGHIHRPQKIFSKNCQVFYTGSPLIYSMSESGQQKTLLILEINRKKSEYYYPLTQGRNIKRIIFDDVSKIENLLQGEDENYIELVWCGDRYLEAHEMHKLNNIHSRLLRVDMQPKFSKTLALNPDIEYIHERSSLELFKDYFLFKRKMEAPESLLAFFETLNQYDQTSILHFRKQGFLPYSLKIQGFYSYKSEVFIDFSIFEEKKFFGIFGSVGVGKSAIIEAIIFALYARTERLGSMGSGSGSSNFSVTYSMMNLESDTMLIEFEFSVIGESGIEEYLCRIHAVRDKKKFEKVDAKREVFRKQNNEWVPQGKISGEEILGLSYDDFRKTIVLQQRDFLNFLHATPSKNAETLMRLFHLERFDLSDQVAILKNENSGNLKALSAQLMLFEDVSDELLSELKERKKQYKIELEYSKHELNSKKKSKEEIQKKIDQLLLLKESKEKIALLEQKKEKIEQAELRLKVDRIIELDDNIKKYINNINESQWKIDQLQKDLTLLQTDSEKEAEIFKLLQQELEEIQTHKKQFIQQKDFWQEQEFDKLIVHLEYQIKQWNQLEARSLELLNKQKTLKIGRSLNDVNLHAQEIKTQLNFIYEEEQKYKSLLGLSGISYCLKPNEPCPLCGSIEHPSPFESIDEHMLENFTQQRLALEKLLEQLRDEYRQVEMSEKLCQNYKDELEQLESQKQNLLNNESLDSWKEKLNQLLIENKQKKENLLQAKTKINEYENLQVELEKKKNMSEIRKYELEKKITQFQSLLFASIDQKNQIQKMLESDIIKKEQELKKIGLSEIEYSKSALFSKMSYEDISNYRKEYAVLENKIKELSHLEINNNIDFSLLLNELEQDVLLLESKISINEQDLGSLSDKIKSLQQNIIQKEMLMEQQKEMLINQENIAILEQLFKAKGFVNFIGQKYLEQLCYYANQRFLRFSRNQFAIEAPSDLQHKGVYVIDRLAGGNKRDISTLSGGQSFQAALALALALADQSRVGHRFFFVDEGFGSLDEENLRIVLQTLYELAQQEQRIVGLISHVPAIQDEVNICLHVHNDQGNDVKIDIEFN</sequence>
<gene>
    <name evidence="2" type="primary">sbcD</name>
    <name evidence="5" type="ORF">SAMN02745150_00887</name>
</gene>